<dbReference type="SUPFAM" id="SSF161098">
    <property type="entry name" value="MetI-like"/>
    <property type="match status" value="1"/>
</dbReference>
<keyword evidence="2 7" id="KW-0813">Transport</keyword>
<feature type="transmembrane region" description="Helical" evidence="7">
    <location>
        <begin position="105"/>
        <end position="127"/>
    </location>
</feature>
<evidence type="ECO:0000259" key="8">
    <source>
        <dbReference type="PROSITE" id="PS50928"/>
    </source>
</evidence>
<keyword evidence="4 7" id="KW-0812">Transmembrane</keyword>
<organism evidence="9 10">
    <name type="scientific">Paenibacillus sepulcri</name>
    <dbReference type="NCBI Taxonomy" id="359917"/>
    <lineage>
        <taxon>Bacteria</taxon>
        <taxon>Bacillati</taxon>
        <taxon>Bacillota</taxon>
        <taxon>Bacilli</taxon>
        <taxon>Bacillales</taxon>
        <taxon>Paenibacillaceae</taxon>
        <taxon>Paenibacillus</taxon>
    </lineage>
</organism>
<sequence length="276" mass="30874">MRNGQALKTAIIYFVLIVFLFISVLPIFWVVMAALKDSAELNSNPFSLPKSITFANVSEAWTVGRMNDYFLNSVIVAVPRVFAILALSTLAGFAFGKLAFPGRDLLFYFILVGMMVPIQAMLIPLYYTMQNLGFINTYWALIIPSLGLSMPFAIFMMRAFFRDIPDDMMDSAKIDGCGDFKTFIYIMLPLIMPAVTSLIVFEFSSSWNDFLLPLLFVYDDAYRTLPLGLMYFSGEYTTNQSLVAAGVTIAIVPIIIVFVIFQRKFIEGITAGSVKG</sequence>
<feature type="transmembrane region" description="Helical" evidence="7">
    <location>
        <begin position="12"/>
        <end position="35"/>
    </location>
</feature>
<accession>A0ABS7C0H7</accession>
<protein>
    <submittedName>
        <fullName evidence="9">Carbohydrate ABC transporter permease</fullName>
    </submittedName>
</protein>
<dbReference type="Gene3D" id="1.10.3720.10">
    <property type="entry name" value="MetI-like"/>
    <property type="match status" value="1"/>
</dbReference>
<keyword evidence="3" id="KW-1003">Cell membrane</keyword>
<dbReference type="CDD" id="cd06261">
    <property type="entry name" value="TM_PBP2"/>
    <property type="match status" value="1"/>
</dbReference>
<feature type="transmembrane region" description="Helical" evidence="7">
    <location>
        <begin position="242"/>
        <end position="261"/>
    </location>
</feature>
<proteinExistence type="inferred from homology"/>
<dbReference type="PANTHER" id="PTHR43744">
    <property type="entry name" value="ABC TRANSPORTER PERMEASE PROTEIN MG189-RELATED-RELATED"/>
    <property type="match status" value="1"/>
</dbReference>
<dbReference type="PANTHER" id="PTHR43744:SF12">
    <property type="entry name" value="ABC TRANSPORTER PERMEASE PROTEIN MG189-RELATED"/>
    <property type="match status" value="1"/>
</dbReference>
<evidence type="ECO:0000256" key="4">
    <source>
        <dbReference type="ARBA" id="ARBA00022692"/>
    </source>
</evidence>
<evidence type="ECO:0000313" key="9">
    <source>
        <dbReference type="EMBL" id="MBW7454352.1"/>
    </source>
</evidence>
<evidence type="ECO:0000256" key="1">
    <source>
        <dbReference type="ARBA" id="ARBA00004651"/>
    </source>
</evidence>
<dbReference type="EMBL" id="JAHZIK010000189">
    <property type="protein sequence ID" value="MBW7454352.1"/>
    <property type="molecule type" value="Genomic_DNA"/>
</dbReference>
<evidence type="ECO:0000256" key="7">
    <source>
        <dbReference type="RuleBase" id="RU363032"/>
    </source>
</evidence>
<feature type="transmembrane region" description="Helical" evidence="7">
    <location>
        <begin position="139"/>
        <end position="161"/>
    </location>
</feature>
<keyword evidence="6 7" id="KW-0472">Membrane</keyword>
<dbReference type="RefSeq" id="WP_210045896.1">
    <property type="nucleotide sequence ID" value="NZ_JBHLVU010000015.1"/>
</dbReference>
<dbReference type="InterPro" id="IPR000515">
    <property type="entry name" value="MetI-like"/>
</dbReference>
<evidence type="ECO:0000256" key="6">
    <source>
        <dbReference type="ARBA" id="ARBA00023136"/>
    </source>
</evidence>
<evidence type="ECO:0000256" key="5">
    <source>
        <dbReference type="ARBA" id="ARBA00022989"/>
    </source>
</evidence>
<dbReference type="InterPro" id="IPR035906">
    <property type="entry name" value="MetI-like_sf"/>
</dbReference>
<dbReference type="PROSITE" id="PS50928">
    <property type="entry name" value="ABC_TM1"/>
    <property type="match status" value="1"/>
</dbReference>
<feature type="transmembrane region" description="Helical" evidence="7">
    <location>
        <begin position="69"/>
        <end position="93"/>
    </location>
</feature>
<dbReference type="Proteomes" id="UP001519887">
    <property type="component" value="Unassembled WGS sequence"/>
</dbReference>
<keyword evidence="5 7" id="KW-1133">Transmembrane helix</keyword>
<reference evidence="9 10" key="1">
    <citation type="submission" date="2021-07" db="EMBL/GenBank/DDBJ databases">
        <title>Paenibacillus radiodurans sp. nov., isolated from the southeastern edge of Tengger Desert.</title>
        <authorList>
            <person name="Zhang G."/>
        </authorList>
    </citation>
    <scope>NUCLEOTIDE SEQUENCE [LARGE SCALE GENOMIC DNA]</scope>
    <source>
        <strain evidence="9 10">CCM 7311</strain>
    </source>
</reference>
<feature type="domain" description="ABC transmembrane type-1" evidence="8">
    <location>
        <begin position="70"/>
        <end position="261"/>
    </location>
</feature>
<comment type="caution">
    <text evidence="9">The sequence shown here is derived from an EMBL/GenBank/DDBJ whole genome shotgun (WGS) entry which is preliminary data.</text>
</comment>
<comment type="similarity">
    <text evidence="7">Belongs to the binding-protein-dependent transport system permease family.</text>
</comment>
<evidence type="ECO:0000256" key="3">
    <source>
        <dbReference type="ARBA" id="ARBA00022475"/>
    </source>
</evidence>
<dbReference type="Pfam" id="PF00528">
    <property type="entry name" value="BPD_transp_1"/>
    <property type="match status" value="1"/>
</dbReference>
<name>A0ABS7C0H7_9BACL</name>
<evidence type="ECO:0000256" key="2">
    <source>
        <dbReference type="ARBA" id="ARBA00022448"/>
    </source>
</evidence>
<evidence type="ECO:0000313" key="10">
    <source>
        <dbReference type="Proteomes" id="UP001519887"/>
    </source>
</evidence>
<feature type="transmembrane region" description="Helical" evidence="7">
    <location>
        <begin position="182"/>
        <end position="201"/>
    </location>
</feature>
<keyword evidence="10" id="KW-1185">Reference proteome</keyword>
<comment type="subcellular location">
    <subcellularLocation>
        <location evidence="1 7">Cell membrane</location>
        <topology evidence="1 7">Multi-pass membrane protein</topology>
    </subcellularLocation>
</comment>
<gene>
    <name evidence="9" type="ORF">K0U00_09950</name>
</gene>